<gene>
    <name evidence="2" type="ORF">CDEB00056_LOCUS12072</name>
</gene>
<dbReference type="AlphaFoldDB" id="A0A7S3Q6N2"/>
<dbReference type="Gene3D" id="3.90.550.10">
    <property type="entry name" value="Spore Coat Polysaccharide Biosynthesis Protein SpsA, Chain A"/>
    <property type="match status" value="1"/>
</dbReference>
<keyword evidence="1" id="KW-0812">Transmembrane</keyword>
<organism evidence="2">
    <name type="scientific">Chaetoceros debilis</name>
    <dbReference type="NCBI Taxonomy" id="122233"/>
    <lineage>
        <taxon>Eukaryota</taxon>
        <taxon>Sar</taxon>
        <taxon>Stramenopiles</taxon>
        <taxon>Ochrophyta</taxon>
        <taxon>Bacillariophyta</taxon>
        <taxon>Coscinodiscophyceae</taxon>
        <taxon>Chaetocerotophycidae</taxon>
        <taxon>Chaetocerotales</taxon>
        <taxon>Chaetocerotaceae</taxon>
        <taxon>Chaetoceros</taxon>
    </lineage>
</organism>
<keyword evidence="1" id="KW-0472">Membrane</keyword>
<dbReference type="EMBL" id="HBIO01015654">
    <property type="protein sequence ID" value="CAE0467220.1"/>
    <property type="molecule type" value="Transcribed_RNA"/>
</dbReference>
<dbReference type="InterPro" id="IPR029044">
    <property type="entry name" value="Nucleotide-diphossugar_trans"/>
</dbReference>
<evidence type="ECO:0000256" key="1">
    <source>
        <dbReference type="SAM" id="Phobius"/>
    </source>
</evidence>
<sequence>MASLKSSRFATIRRRRLHLGKETQRVSMIRPVSIVRIILASISIIATVLVFSSFKGRPNNNFSTRNKLTSSSVAQSIPQVTSIHQPIKACVNSESFRYLDNNKHRNCRNIRMDSKRREDLCRIDAVNKNCPQTCGSCCQDLDDFFFIRTRNLIGTCKWLNENDRRKGKYCNYTEMSYDGRTIRDGCPVTCNFCFSKIEVQKEIDWPKLIINPQTEIEGQKLIVNPTDLDPQGNKQKQLDVTINNSSLPLPVRKWAYAFLVGGCDREEGHHKGFLANIIVSAKKLQMDNSTADVVALIQMSYKSKYDTLSEDEKILMEAMGIKIKYIPKFSSAIHEMFYELTMQKFHILDLTEYSRVLFMDADVMPLVSMDYIFELSEPASPEITPPSLMENMVVSWKNEPASAGFFMLKPSHEDFIRAQEIIRNTESLALEQPWPHFDEELGFGHKIDDSDPWEANLRGRFEKGTKWTWHCAFSDQGFLYHWVKYEKKNVSIINGNRIQHFSTSDYTGGGNLQMTTLSNKGKEGVLNSHSGMYGTKHGNNQVQGPDAPKVDFIHFVGKSKPWHYIDRTKKLAGEGQLWIEALESVEKVAGVTMVFPFSEGTPLGLFPMHKQRFESIQLKAKNNWNIYAL</sequence>
<reference evidence="2" key="1">
    <citation type="submission" date="2021-01" db="EMBL/GenBank/DDBJ databases">
        <authorList>
            <person name="Corre E."/>
            <person name="Pelletier E."/>
            <person name="Niang G."/>
            <person name="Scheremetjew M."/>
            <person name="Finn R."/>
            <person name="Kale V."/>
            <person name="Holt S."/>
            <person name="Cochrane G."/>
            <person name="Meng A."/>
            <person name="Brown T."/>
            <person name="Cohen L."/>
        </authorList>
    </citation>
    <scope>NUCLEOTIDE SEQUENCE</scope>
    <source>
        <strain evidence="2">MM31A-1</strain>
    </source>
</reference>
<evidence type="ECO:0000313" key="2">
    <source>
        <dbReference type="EMBL" id="CAE0467220.1"/>
    </source>
</evidence>
<accession>A0A7S3Q6N2</accession>
<dbReference type="PANTHER" id="PTHR11183">
    <property type="entry name" value="GLYCOGENIN SUBFAMILY MEMBER"/>
    <property type="match status" value="1"/>
</dbReference>
<dbReference type="SUPFAM" id="SSF53448">
    <property type="entry name" value="Nucleotide-diphospho-sugar transferases"/>
    <property type="match status" value="1"/>
</dbReference>
<proteinExistence type="predicted"/>
<feature type="transmembrane region" description="Helical" evidence="1">
    <location>
        <begin position="34"/>
        <end position="54"/>
    </location>
</feature>
<dbReference type="InterPro" id="IPR050587">
    <property type="entry name" value="GNT1/Glycosyltrans_8"/>
</dbReference>
<keyword evidence="1" id="KW-1133">Transmembrane helix</keyword>
<protein>
    <submittedName>
        <fullName evidence="2">Uncharacterized protein</fullName>
    </submittedName>
</protein>
<name>A0A7S3Q6N2_9STRA</name>